<organism evidence="1">
    <name type="scientific">uncultured bacterium</name>
    <name type="common">gcode 4</name>
    <dbReference type="NCBI Taxonomy" id="1234023"/>
    <lineage>
        <taxon>Bacteria</taxon>
        <taxon>environmental samples</taxon>
    </lineage>
</organism>
<evidence type="ECO:0000313" key="1">
    <source>
        <dbReference type="EMBL" id="EKE26925.1"/>
    </source>
</evidence>
<name>K2GUA7_9BACT</name>
<proteinExistence type="predicted"/>
<dbReference type="EMBL" id="AMFJ01000631">
    <property type="protein sequence ID" value="EKE26925.1"/>
    <property type="molecule type" value="Genomic_DNA"/>
</dbReference>
<sequence length="131" mass="16248">MRNYPFSDLYHSWQSRNLDLITNIELRVEWILQHNHGFNQKYFEYLIRERINDAYIAHFEKDIEIMAKVMFDACDNFFSKTCDELLEYTPKEIFEEIDRKIEIQNFQNWADDIIATIEAVMFDLWIYRWRF</sequence>
<reference evidence="1" key="1">
    <citation type="journal article" date="2012" name="Science">
        <title>Fermentation, hydrogen, and sulfur metabolism in multiple uncultivated bacterial phyla.</title>
        <authorList>
            <person name="Wrighton K.C."/>
            <person name="Thomas B.C."/>
            <person name="Sharon I."/>
            <person name="Miller C.S."/>
            <person name="Castelle C.J."/>
            <person name="VerBerkmoes N.C."/>
            <person name="Wilkins M.J."/>
            <person name="Hettich R.L."/>
            <person name="Lipton M.S."/>
            <person name="Williams K.H."/>
            <person name="Long P.E."/>
            <person name="Banfield J.F."/>
        </authorList>
    </citation>
    <scope>NUCLEOTIDE SEQUENCE [LARGE SCALE GENOMIC DNA]</scope>
</reference>
<comment type="caution">
    <text evidence="1">The sequence shown here is derived from an EMBL/GenBank/DDBJ whole genome shotgun (WGS) entry which is preliminary data.</text>
</comment>
<accession>K2GUA7</accession>
<protein>
    <submittedName>
        <fullName evidence="1">Uncharacterized protein</fullName>
    </submittedName>
</protein>
<gene>
    <name evidence="1" type="ORF">ACD_4C00115G0001</name>
</gene>
<dbReference type="AlphaFoldDB" id="K2GUA7"/>